<feature type="compositionally biased region" description="Basic and acidic residues" evidence="1">
    <location>
        <begin position="122"/>
        <end position="136"/>
    </location>
</feature>
<accession>A0A0H3CWM9</accession>
<feature type="region of interest" description="Disordered" evidence="1">
    <location>
        <begin position="122"/>
        <end position="144"/>
    </location>
</feature>
<feature type="domain" description="HTH cro/C1-type" evidence="2">
    <location>
        <begin position="45"/>
        <end position="80"/>
    </location>
</feature>
<dbReference type="CDD" id="cd00093">
    <property type="entry name" value="HTH_XRE"/>
    <property type="match status" value="1"/>
</dbReference>
<dbReference type="InterPro" id="IPR001387">
    <property type="entry name" value="Cro/C1-type_HTH"/>
</dbReference>
<organism evidence="3 4">
    <name type="scientific">Amycolatopsis mediterranei (strain U-32)</name>
    <dbReference type="NCBI Taxonomy" id="749927"/>
    <lineage>
        <taxon>Bacteria</taxon>
        <taxon>Bacillati</taxon>
        <taxon>Actinomycetota</taxon>
        <taxon>Actinomycetes</taxon>
        <taxon>Pseudonocardiales</taxon>
        <taxon>Pseudonocardiaceae</taxon>
        <taxon>Amycolatopsis</taxon>
    </lineage>
</organism>
<protein>
    <recommendedName>
        <fullName evidence="2">HTH cro/C1-type domain-containing protein</fullName>
    </recommendedName>
</protein>
<evidence type="ECO:0000259" key="2">
    <source>
        <dbReference type="PROSITE" id="PS50943"/>
    </source>
</evidence>
<sequence>MEMAPERTFAERLSALIEAARVDGRAPHSYREISAAVERAGGPAMSPAYLQQLATGKRVNPKIHYVEALAKLFGVPVTYFFDEEAAAAPAGEAQLMAMRAQELSPQGRRQVMDLLELVERYERAEREGRNPEDSAGRDPGSTAR</sequence>
<evidence type="ECO:0000313" key="4">
    <source>
        <dbReference type="Proteomes" id="UP000000328"/>
    </source>
</evidence>
<dbReference type="OrthoDB" id="2679623at2"/>
<dbReference type="Gene3D" id="1.10.260.40">
    <property type="entry name" value="lambda repressor-like DNA-binding domains"/>
    <property type="match status" value="1"/>
</dbReference>
<dbReference type="KEGG" id="amd:AMED_0904"/>
<dbReference type="PROSITE" id="PS50943">
    <property type="entry name" value="HTH_CROC1"/>
    <property type="match status" value="1"/>
</dbReference>
<dbReference type="AlphaFoldDB" id="A0A0H3CWM9"/>
<dbReference type="eggNOG" id="COG1476">
    <property type="taxonomic scope" value="Bacteria"/>
</dbReference>
<dbReference type="EMBL" id="CP002000">
    <property type="protein sequence ID" value="ADJ42723.1"/>
    <property type="molecule type" value="Genomic_DNA"/>
</dbReference>
<name>A0A0H3CWM9_AMYMU</name>
<dbReference type="PATRIC" id="fig|749927.5.peg.932"/>
<evidence type="ECO:0000313" key="3">
    <source>
        <dbReference type="EMBL" id="ADJ42723.1"/>
    </source>
</evidence>
<reference evidence="3 4" key="1">
    <citation type="journal article" date="2010" name="Cell Res.">
        <title>Complete genome sequence of the rifamycin SV-producing Amycolatopsis mediterranei U32 revealed its genetic characteristics in phylogeny and metabolism.</title>
        <authorList>
            <person name="Zhao W."/>
            <person name="Zhong Y."/>
            <person name="Yuan H."/>
            <person name="Wang J."/>
            <person name="Zheng H."/>
            <person name="Wang Y."/>
            <person name="Cen X."/>
            <person name="Xu F."/>
            <person name="Bai J."/>
            <person name="Han X."/>
            <person name="Lu G."/>
            <person name="Zhu Y."/>
            <person name="Shao Z."/>
            <person name="Yan H."/>
            <person name="Li C."/>
            <person name="Peng N."/>
            <person name="Zhang Z."/>
            <person name="Zhang Y."/>
            <person name="Lin W."/>
            <person name="Fan Y."/>
            <person name="Qin Z."/>
            <person name="Hu Y."/>
            <person name="Zhu B."/>
            <person name="Wang S."/>
            <person name="Ding X."/>
            <person name="Zhao G.P."/>
        </authorList>
    </citation>
    <scope>NUCLEOTIDE SEQUENCE [LARGE SCALE GENOMIC DNA]</scope>
    <source>
        <strain evidence="4">U-32</strain>
    </source>
</reference>
<dbReference type="HOGENOM" id="CLU_127701_0_0_11"/>
<dbReference type="Proteomes" id="UP000000328">
    <property type="component" value="Chromosome"/>
</dbReference>
<evidence type="ECO:0000256" key="1">
    <source>
        <dbReference type="SAM" id="MobiDB-lite"/>
    </source>
</evidence>
<dbReference type="InterPro" id="IPR010982">
    <property type="entry name" value="Lambda_DNA-bd_dom_sf"/>
</dbReference>
<gene>
    <name evidence="3" type="ordered locus">AMED_0904</name>
</gene>
<dbReference type="GO" id="GO:0003677">
    <property type="term" value="F:DNA binding"/>
    <property type="evidence" value="ECO:0007669"/>
    <property type="project" value="InterPro"/>
</dbReference>
<proteinExistence type="predicted"/>
<dbReference type="SUPFAM" id="SSF47413">
    <property type="entry name" value="lambda repressor-like DNA-binding domains"/>
    <property type="match status" value="1"/>
</dbReference>